<accession>A0A368W5Q0</accession>
<dbReference type="Proteomes" id="UP000252415">
    <property type="component" value="Unassembled WGS sequence"/>
</dbReference>
<gene>
    <name evidence="1" type="ORF">DFP97_1026</name>
</gene>
<dbReference type="Pfam" id="PF06949">
    <property type="entry name" value="DUF1292"/>
    <property type="match status" value="1"/>
</dbReference>
<proteinExistence type="predicted"/>
<dbReference type="EMBL" id="QPJD01000002">
    <property type="protein sequence ID" value="RCW50814.1"/>
    <property type="molecule type" value="Genomic_DNA"/>
</dbReference>
<dbReference type="InterPro" id="IPR009711">
    <property type="entry name" value="UPF0473"/>
</dbReference>
<comment type="caution">
    <text evidence="1">The sequence shown here is derived from an EMBL/GenBank/DDBJ whole genome shotgun (WGS) entry which is preliminary data.</text>
</comment>
<evidence type="ECO:0000313" key="1">
    <source>
        <dbReference type="EMBL" id="RCW50814.1"/>
    </source>
</evidence>
<evidence type="ECO:0000313" key="2">
    <source>
        <dbReference type="Proteomes" id="UP000252415"/>
    </source>
</evidence>
<reference evidence="1 2" key="1">
    <citation type="submission" date="2018-07" db="EMBL/GenBank/DDBJ databases">
        <title>Genomic Encyclopedia of Type Strains, Phase III (KMG-III): the genomes of soil and plant-associated and newly described type strains.</title>
        <authorList>
            <person name="Whitman W."/>
        </authorList>
    </citation>
    <scope>NUCLEOTIDE SEQUENCE [LARGE SCALE GENOMIC DNA]</scope>
    <source>
        <strain evidence="1 2">CECT 7506</strain>
    </source>
</reference>
<dbReference type="OrthoDB" id="2626955at2"/>
<organism evidence="1 2">
    <name type="scientific">Paenibacillus prosopidis</name>
    <dbReference type="NCBI Taxonomy" id="630520"/>
    <lineage>
        <taxon>Bacteria</taxon>
        <taxon>Bacillati</taxon>
        <taxon>Bacillota</taxon>
        <taxon>Bacilli</taxon>
        <taxon>Bacillales</taxon>
        <taxon>Paenibacillaceae</taxon>
        <taxon>Paenibacillus</taxon>
    </lineage>
</organism>
<name>A0A368W5Q0_9BACL</name>
<dbReference type="RefSeq" id="WP_114378347.1">
    <property type="nucleotide sequence ID" value="NZ_QPJD01000002.1"/>
</dbReference>
<protein>
    <submittedName>
        <fullName evidence="1">Uncharacterized protein DUF1292</fullName>
    </submittedName>
</protein>
<dbReference type="AlphaFoldDB" id="A0A368W5Q0"/>
<keyword evidence="2" id="KW-1185">Reference proteome</keyword>
<sequence>MVIENGEVLMMVDDEGTEQEIEVLGSLDLENQQYIAVAYLDELEDGEKEKEDLDIFFLQVNENDELSVIENDEEFEKVSSAFEAALEER</sequence>